<dbReference type="EMBL" id="CP016757">
    <property type="protein sequence ID" value="ANZ44165.1"/>
    <property type="molecule type" value="Genomic_DNA"/>
</dbReference>
<protein>
    <submittedName>
        <fullName evidence="1">Uncharacterized protein</fullName>
    </submittedName>
</protein>
<evidence type="ECO:0000313" key="1">
    <source>
        <dbReference type="EMBL" id="ANZ44165.1"/>
    </source>
</evidence>
<gene>
    <name evidence="1" type="ORF">BED41_03115</name>
</gene>
<reference evidence="1" key="1">
    <citation type="submission" date="2016-08" db="EMBL/GenBank/DDBJ databases">
        <title>Complete genome of Cloacibacillus porcorum.</title>
        <authorList>
            <person name="Looft T."/>
            <person name="Bayles D.O."/>
            <person name="Alt D.P."/>
        </authorList>
    </citation>
    <scope>NUCLEOTIDE SEQUENCE [LARGE SCALE GENOMIC DNA]</scope>
    <source>
        <strain evidence="1">CL-84</strain>
    </source>
</reference>
<name>A0A1B2I2F8_9BACT</name>
<dbReference type="STRING" id="1197717.BED41_03115"/>
<organism evidence="1 2">
    <name type="scientific">Cloacibacillus porcorum</name>
    <dbReference type="NCBI Taxonomy" id="1197717"/>
    <lineage>
        <taxon>Bacteria</taxon>
        <taxon>Thermotogati</taxon>
        <taxon>Synergistota</taxon>
        <taxon>Synergistia</taxon>
        <taxon>Synergistales</taxon>
        <taxon>Synergistaceae</taxon>
        <taxon>Cloacibacillus</taxon>
    </lineage>
</organism>
<dbReference type="OrthoDB" id="5870591at2"/>
<evidence type="ECO:0000313" key="2">
    <source>
        <dbReference type="Proteomes" id="UP000093044"/>
    </source>
</evidence>
<dbReference type="Pfam" id="PF07331">
    <property type="entry name" value="TctB"/>
    <property type="match status" value="1"/>
</dbReference>
<sequence>MNADIIVGLFSVVFSIAYVVAAWLLPAASIGDPMAPKYFPLVVGTMGTIFSLMLLYRGAKRGHVAKAGKTPDQGHWVLIGGLIVCCLAYAAILETAGFLVSTPLFLGAMLFLINGVRGWKVNVLTALCFSFGIWYVFDRIFQITLP</sequence>
<dbReference type="KEGG" id="cpor:BED41_03115"/>
<dbReference type="Proteomes" id="UP000093044">
    <property type="component" value="Chromosome"/>
</dbReference>
<dbReference type="GeneID" id="83056844"/>
<proteinExistence type="predicted"/>
<dbReference type="AlphaFoldDB" id="A0A1B2I2F8"/>
<dbReference type="InterPro" id="IPR009936">
    <property type="entry name" value="DUF1468"/>
</dbReference>
<keyword evidence="2" id="KW-1185">Reference proteome</keyword>
<accession>A0A1B2I2F8</accession>
<dbReference type="RefSeq" id="WP_066742988.1">
    <property type="nucleotide sequence ID" value="NZ_CALCLR010000045.1"/>
</dbReference>